<gene>
    <name evidence="1" type="ORF">WISP_31187</name>
</gene>
<keyword evidence="2" id="KW-1185">Reference proteome</keyword>
<accession>A0ABQ9DKQ1</accession>
<name>A0ABQ9DKQ1_9PASS</name>
<reference evidence="1" key="1">
    <citation type="submission" date="2019-10" db="EMBL/GenBank/DDBJ databases">
        <authorList>
            <person name="Soares A.E.R."/>
            <person name="Aleixo A."/>
            <person name="Schneider P."/>
            <person name="Miyaki C.Y."/>
            <person name="Schneider M.P."/>
            <person name="Mello C."/>
            <person name="Vasconcelos A.T.R."/>
        </authorList>
    </citation>
    <scope>NUCLEOTIDE SEQUENCE</scope>
    <source>
        <tissue evidence="1">Muscle</tissue>
    </source>
</reference>
<comment type="caution">
    <text evidence="1">The sequence shown here is derived from an EMBL/GenBank/DDBJ whole genome shotgun (WGS) entry which is preliminary data.</text>
</comment>
<dbReference type="Proteomes" id="UP001145742">
    <property type="component" value="Unassembled WGS sequence"/>
</dbReference>
<evidence type="ECO:0000313" key="2">
    <source>
        <dbReference type="Proteomes" id="UP001145742"/>
    </source>
</evidence>
<dbReference type="EMBL" id="WHWB01032766">
    <property type="protein sequence ID" value="KAJ7423925.1"/>
    <property type="molecule type" value="Genomic_DNA"/>
</dbReference>
<sequence>MNHPDDPADVELPVYQVLAVASCPIAWYHQEEPGSILLAPSLQILIDIGKIKACGNIEVQRGLLPELDFCIAIGKIFGSDDQALFCCTKVTMARNGWLASTLSNCPTLGGLEIDCSRSKYEK</sequence>
<protein>
    <submittedName>
        <fullName evidence="1">Uncharacterized protein</fullName>
    </submittedName>
</protein>
<organism evidence="1 2">
    <name type="scientific">Willisornis vidua</name>
    <name type="common">Xingu scale-backed antbird</name>
    <dbReference type="NCBI Taxonomy" id="1566151"/>
    <lineage>
        <taxon>Eukaryota</taxon>
        <taxon>Metazoa</taxon>
        <taxon>Chordata</taxon>
        <taxon>Craniata</taxon>
        <taxon>Vertebrata</taxon>
        <taxon>Euteleostomi</taxon>
        <taxon>Archelosauria</taxon>
        <taxon>Archosauria</taxon>
        <taxon>Dinosauria</taxon>
        <taxon>Saurischia</taxon>
        <taxon>Theropoda</taxon>
        <taxon>Coelurosauria</taxon>
        <taxon>Aves</taxon>
        <taxon>Neognathae</taxon>
        <taxon>Neoaves</taxon>
        <taxon>Telluraves</taxon>
        <taxon>Australaves</taxon>
        <taxon>Passeriformes</taxon>
        <taxon>Thamnophilidae</taxon>
        <taxon>Willisornis</taxon>
    </lineage>
</organism>
<evidence type="ECO:0000313" key="1">
    <source>
        <dbReference type="EMBL" id="KAJ7423925.1"/>
    </source>
</evidence>
<proteinExistence type="predicted"/>